<accession>A0ABU1PXH2</accession>
<evidence type="ECO:0000256" key="2">
    <source>
        <dbReference type="SAM" id="Phobius"/>
    </source>
</evidence>
<feature type="transmembrane region" description="Helical" evidence="2">
    <location>
        <begin position="41"/>
        <end position="62"/>
    </location>
</feature>
<sequence length="168" mass="17273">MLEDELRKTFEELNVQPRPRTFGAVDIVFHGQRVKRRRRGYAVAATGAGTAALVVVAVTFALNQTPGPSENTPANPPHPTTHSTTSTTPPDPTSIVPTPGGTPPSTAVPAVPPETTNTSGDTVETPNPNATTPARPASDTTTTAHATDPYATGPTTTADSPLTTVNGG</sequence>
<proteinExistence type="predicted"/>
<keyword evidence="4" id="KW-1185">Reference proteome</keyword>
<name>A0ABU1PXH2_9PSEU</name>
<protein>
    <submittedName>
        <fullName evidence="3">Cytoskeletal protein RodZ</fullName>
    </submittedName>
</protein>
<evidence type="ECO:0000313" key="4">
    <source>
        <dbReference type="Proteomes" id="UP001268819"/>
    </source>
</evidence>
<feature type="compositionally biased region" description="Polar residues" evidence="1">
    <location>
        <begin position="153"/>
        <end position="168"/>
    </location>
</feature>
<keyword evidence="2" id="KW-0812">Transmembrane</keyword>
<gene>
    <name evidence="3" type="ORF">J2S66_003737</name>
</gene>
<evidence type="ECO:0000256" key="1">
    <source>
        <dbReference type="SAM" id="MobiDB-lite"/>
    </source>
</evidence>
<feature type="compositionally biased region" description="Low complexity" evidence="1">
    <location>
        <begin position="125"/>
        <end position="152"/>
    </location>
</feature>
<dbReference type="Proteomes" id="UP001268819">
    <property type="component" value="Unassembled WGS sequence"/>
</dbReference>
<reference evidence="3 4" key="1">
    <citation type="submission" date="2023-07" db="EMBL/GenBank/DDBJ databases">
        <title>Sequencing the genomes of 1000 actinobacteria strains.</title>
        <authorList>
            <person name="Klenk H.-P."/>
        </authorList>
    </citation>
    <scope>NUCLEOTIDE SEQUENCE [LARGE SCALE GENOMIC DNA]</scope>
    <source>
        <strain evidence="3 4">DSM 43749</strain>
    </source>
</reference>
<organism evidence="3 4">
    <name type="scientific">Saccharothrix longispora</name>
    <dbReference type="NCBI Taxonomy" id="33920"/>
    <lineage>
        <taxon>Bacteria</taxon>
        <taxon>Bacillati</taxon>
        <taxon>Actinomycetota</taxon>
        <taxon>Actinomycetes</taxon>
        <taxon>Pseudonocardiales</taxon>
        <taxon>Pseudonocardiaceae</taxon>
        <taxon>Saccharothrix</taxon>
    </lineage>
</organism>
<evidence type="ECO:0000313" key="3">
    <source>
        <dbReference type="EMBL" id="MDR6595353.1"/>
    </source>
</evidence>
<feature type="compositionally biased region" description="Low complexity" evidence="1">
    <location>
        <begin position="80"/>
        <end position="118"/>
    </location>
</feature>
<keyword evidence="2" id="KW-1133">Transmembrane helix</keyword>
<dbReference type="EMBL" id="JAVDSG010000001">
    <property type="protein sequence ID" value="MDR6595353.1"/>
    <property type="molecule type" value="Genomic_DNA"/>
</dbReference>
<dbReference type="RefSeq" id="WP_310308416.1">
    <property type="nucleotide sequence ID" value="NZ_BAAAXB010000001.1"/>
</dbReference>
<keyword evidence="2" id="KW-0472">Membrane</keyword>
<feature type="region of interest" description="Disordered" evidence="1">
    <location>
        <begin position="65"/>
        <end position="168"/>
    </location>
</feature>
<comment type="caution">
    <text evidence="3">The sequence shown here is derived from an EMBL/GenBank/DDBJ whole genome shotgun (WGS) entry which is preliminary data.</text>
</comment>